<evidence type="ECO:0000313" key="12">
    <source>
        <dbReference type="EMBL" id="RZV37867.1"/>
    </source>
</evidence>
<dbReference type="InterPro" id="IPR001497">
    <property type="entry name" value="MethylDNA_cys_MeTrfase_AS"/>
</dbReference>
<comment type="similarity">
    <text evidence="3">Belongs to the MGMT family.</text>
</comment>
<comment type="catalytic activity">
    <reaction evidence="1">
        <text>a 4-O-methyl-thymidine in DNA + L-cysteinyl-[protein] = a thymidine in DNA + S-methyl-L-cysteinyl-[protein]</text>
        <dbReference type="Rhea" id="RHEA:53428"/>
        <dbReference type="Rhea" id="RHEA-COMP:10131"/>
        <dbReference type="Rhea" id="RHEA-COMP:10132"/>
        <dbReference type="Rhea" id="RHEA-COMP:13555"/>
        <dbReference type="Rhea" id="RHEA-COMP:13556"/>
        <dbReference type="ChEBI" id="CHEBI:29950"/>
        <dbReference type="ChEBI" id="CHEBI:82612"/>
        <dbReference type="ChEBI" id="CHEBI:137386"/>
        <dbReference type="ChEBI" id="CHEBI:137387"/>
        <dbReference type="EC" id="2.1.1.63"/>
    </reaction>
</comment>
<dbReference type="InterPro" id="IPR014048">
    <property type="entry name" value="MethylDNA_cys_MeTrfase_DNA-bd"/>
</dbReference>
<dbReference type="AlphaFoldDB" id="A0A520X9H6"/>
<dbReference type="InterPro" id="IPR036217">
    <property type="entry name" value="MethylDNA_cys_MeTrfase_DNAb"/>
</dbReference>
<keyword evidence="8" id="KW-0227">DNA damage</keyword>
<dbReference type="SUPFAM" id="SSF46767">
    <property type="entry name" value="Methylated DNA-protein cysteine methyltransferase, C-terminal domain"/>
    <property type="match status" value="1"/>
</dbReference>
<organism evidence="12 13">
    <name type="scientific">Candidatus Acidulodesulfobacterium acidiphilum</name>
    <dbReference type="NCBI Taxonomy" id="2597224"/>
    <lineage>
        <taxon>Bacteria</taxon>
        <taxon>Deltaproteobacteria</taxon>
        <taxon>Candidatus Acidulodesulfobacterales</taxon>
        <taxon>Candidatus Acidulodesulfobacterium</taxon>
    </lineage>
</organism>
<evidence type="ECO:0000256" key="10">
    <source>
        <dbReference type="ARBA" id="ARBA00049348"/>
    </source>
</evidence>
<evidence type="ECO:0000256" key="1">
    <source>
        <dbReference type="ARBA" id="ARBA00001286"/>
    </source>
</evidence>
<comment type="catalytic activity">
    <reaction evidence="10">
        <text>a 6-O-methyl-2'-deoxyguanosine in DNA + L-cysteinyl-[protein] = S-methyl-L-cysteinyl-[protein] + a 2'-deoxyguanosine in DNA</text>
        <dbReference type="Rhea" id="RHEA:24000"/>
        <dbReference type="Rhea" id="RHEA-COMP:10131"/>
        <dbReference type="Rhea" id="RHEA-COMP:10132"/>
        <dbReference type="Rhea" id="RHEA-COMP:11367"/>
        <dbReference type="Rhea" id="RHEA-COMP:11368"/>
        <dbReference type="ChEBI" id="CHEBI:29950"/>
        <dbReference type="ChEBI" id="CHEBI:82612"/>
        <dbReference type="ChEBI" id="CHEBI:85445"/>
        <dbReference type="ChEBI" id="CHEBI:85448"/>
        <dbReference type="EC" id="2.1.1.63"/>
    </reaction>
</comment>
<keyword evidence="7" id="KW-0808">Transferase</keyword>
<dbReference type="NCBIfam" id="TIGR00589">
    <property type="entry name" value="ogt"/>
    <property type="match status" value="1"/>
</dbReference>
<evidence type="ECO:0000256" key="2">
    <source>
        <dbReference type="ARBA" id="ARBA00003317"/>
    </source>
</evidence>
<keyword evidence="6" id="KW-0489">Methyltransferase</keyword>
<keyword evidence="9" id="KW-0234">DNA repair</keyword>
<evidence type="ECO:0000256" key="4">
    <source>
        <dbReference type="ARBA" id="ARBA00011918"/>
    </source>
</evidence>
<dbReference type="PANTHER" id="PTHR46460:SF1">
    <property type="entry name" value="METHYLATED-DNA--PROTEIN-CYSTEINE METHYLTRANSFERASE"/>
    <property type="match status" value="1"/>
</dbReference>
<comment type="function">
    <text evidence="2">Involved in the cellular defense against the biological effects of O6-methylguanine (O6-MeG) and O4-methylthymine (O4-MeT) in DNA. Repairs the methylated nucleobase in DNA by stoichiometrically transferring the methyl group to a cysteine residue in the enzyme. This is a suicide reaction: the enzyme is irreversibly inactivated.</text>
</comment>
<dbReference type="CDD" id="cd06445">
    <property type="entry name" value="ATase"/>
    <property type="match status" value="1"/>
</dbReference>
<dbReference type="PANTHER" id="PTHR46460">
    <property type="entry name" value="METHYLATED-DNA--PROTEIN-CYSTEINE METHYLTRANSFERASE"/>
    <property type="match status" value="1"/>
</dbReference>
<dbReference type="PROSITE" id="PS00374">
    <property type="entry name" value="MGMT"/>
    <property type="match status" value="1"/>
</dbReference>
<evidence type="ECO:0000256" key="6">
    <source>
        <dbReference type="ARBA" id="ARBA00022603"/>
    </source>
</evidence>
<dbReference type="GO" id="GO:0032259">
    <property type="term" value="P:methylation"/>
    <property type="evidence" value="ECO:0007669"/>
    <property type="project" value="UniProtKB-KW"/>
</dbReference>
<feature type="domain" description="Methylated-DNA-[protein]-cysteine S-methyltransferase DNA binding" evidence="11">
    <location>
        <begin position="93"/>
        <end position="174"/>
    </location>
</feature>
<protein>
    <recommendedName>
        <fullName evidence="5">Methylated-DNA--protein-cysteine methyltransferase</fullName>
        <ecNumber evidence="4">2.1.1.63</ecNumber>
    </recommendedName>
</protein>
<dbReference type="Proteomes" id="UP000322454">
    <property type="component" value="Unassembled WGS sequence"/>
</dbReference>
<name>A0A520X9H6_9DELT</name>
<reference evidence="12 13" key="1">
    <citation type="submission" date="2019-01" db="EMBL/GenBank/DDBJ databases">
        <title>Insights into ecological role of a new deltaproteobacterial order Candidatus Sinidesulfobacterales (Sva0485) by metagenomics and metatranscriptomics.</title>
        <authorList>
            <person name="Tan S."/>
            <person name="Liu J."/>
            <person name="Fang Y."/>
            <person name="Hedlund B."/>
            <person name="Lian Z.-H."/>
            <person name="Huang L.-Y."/>
            <person name="Li J.-T."/>
            <person name="Huang L.-N."/>
            <person name="Li W.-J."/>
            <person name="Jiang H.-C."/>
            <person name="Dong H.-L."/>
            <person name="Shu W.-S."/>
        </authorList>
    </citation>
    <scope>NUCLEOTIDE SEQUENCE [LARGE SCALE GENOMIC DNA]</scope>
    <source>
        <strain evidence="12">AP4</strain>
    </source>
</reference>
<dbReference type="GO" id="GO:0003908">
    <property type="term" value="F:methylated-DNA-[protein]-cysteine S-methyltransferase activity"/>
    <property type="evidence" value="ECO:0007669"/>
    <property type="project" value="UniProtKB-EC"/>
</dbReference>
<evidence type="ECO:0000313" key="13">
    <source>
        <dbReference type="Proteomes" id="UP000322454"/>
    </source>
</evidence>
<evidence type="ECO:0000256" key="3">
    <source>
        <dbReference type="ARBA" id="ARBA00008711"/>
    </source>
</evidence>
<comment type="caution">
    <text evidence="12">The sequence shown here is derived from an EMBL/GenBank/DDBJ whole genome shotgun (WGS) entry which is preliminary data.</text>
</comment>
<dbReference type="EC" id="2.1.1.63" evidence="4"/>
<evidence type="ECO:0000256" key="7">
    <source>
        <dbReference type="ARBA" id="ARBA00022679"/>
    </source>
</evidence>
<dbReference type="Pfam" id="PF01035">
    <property type="entry name" value="DNA_binding_1"/>
    <property type="match status" value="1"/>
</dbReference>
<dbReference type="InterPro" id="IPR036388">
    <property type="entry name" value="WH-like_DNA-bd_sf"/>
</dbReference>
<proteinExistence type="inferred from homology"/>
<evidence type="ECO:0000256" key="8">
    <source>
        <dbReference type="ARBA" id="ARBA00022763"/>
    </source>
</evidence>
<evidence type="ECO:0000259" key="11">
    <source>
        <dbReference type="Pfam" id="PF01035"/>
    </source>
</evidence>
<evidence type="ECO:0000256" key="5">
    <source>
        <dbReference type="ARBA" id="ARBA00015377"/>
    </source>
</evidence>
<dbReference type="GO" id="GO:0006281">
    <property type="term" value="P:DNA repair"/>
    <property type="evidence" value="ECO:0007669"/>
    <property type="project" value="UniProtKB-KW"/>
</dbReference>
<evidence type="ECO:0000256" key="9">
    <source>
        <dbReference type="ARBA" id="ARBA00023204"/>
    </source>
</evidence>
<sequence length="181" mass="20647">MYVYDFKTKLSGKDLVLEIAASEKYIESIKITGGERPKSNRKMPPVLTDKILYNELNLLPHLYKLINLLDKYFSAKNVEFNDIPINFSLYSDFSSEILIKTQTIKYNEILSYKQLAIKAGYDAKYSRACAAVLSVNKTPIVVPCHRVIYTNGKLGGWSGGGWKDFKSALLLLEKNKNFYKN</sequence>
<dbReference type="Gene3D" id="1.10.10.10">
    <property type="entry name" value="Winged helix-like DNA-binding domain superfamily/Winged helix DNA-binding domain"/>
    <property type="match status" value="1"/>
</dbReference>
<dbReference type="EMBL" id="SHMQ01000028">
    <property type="protein sequence ID" value="RZV37867.1"/>
    <property type="molecule type" value="Genomic_DNA"/>
</dbReference>
<accession>A0A520X9H6</accession>
<gene>
    <name evidence="12" type="ORF">EVJ48_08125</name>
</gene>